<dbReference type="RefSeq" id="XP_013268383.1">
    <property type="nucleotide sequence ID" value="XM_013412929.1"/>
</dbReference>
<dbReference type="HOGENOM" id="CLU_026673_3_3_1"/>
<keyword evidence="1" id="KW-0560">Oxidoreductase</keyword>
<reference evidence="3 4" key="1">
    <citation type="submission" date="2015-01" db="EMBL/GenBank/DDBJ databases">
        <title>The Genome Sequence of Rhinocladiella mackenzie CBS 650.93.</title>
        <authorList>
            <consortium name="The Broad Institute Genomics Platform"/>
            <person name="Cuomo C."/>
            <person name="de Hoog S."/>
            <person name="Gorbushina A."/>
            <person name="Stielow B."/>
            <person name="Teixiera M."/>
            <person name="Abouelleil A."/>
            <person name="Chapman S.B."/>
            <person name="Priest M."/>
            <person name="Young S.K."/>
            <person name="Wortman J."/>
            <person name="Nusbaum C."/>
            <person name="Birren B."/>
        </authorList>
    </citation>
    <scope>NUCLEOTIDE SEQUENCE [LARGE SCALE GENOMIC DNA]</scope>
    <source>
        <strain evidence="3 4">CBS 650.93</strain>
    </source>
</reference>
<dbReference type="Gene3D" id="3.90.180.10">
    <property type="entry name" value="Medium-chain alcohol dehydrogenases, catalytic domain"/>
    <property type="match status" value="1"/>
</dbReference>
<dbReference type="Gene3D" id="3.40.50.720">
    <property type="entry name" value="NAD(P)-binding Rossmann-like Domain"/>
    <property type="match status" value="1"/>
</dbReference>
<dbReference type="CDD" id="cd05289">
    <property type="entry name" value="MDR_like_2"/>
    <property type="match status" value="1"/>
</dbReference>
<accession>A0A0D2FGU6</accession>
<gene>
    <name evidence="3" type="ORF">Z518_08972</name>
</gene>
<feature type="domain" description="Enoyl reductase (ER)" evidence="2">
    <location>
        <begin position="14"/>
        <end position="313"/>
    </location>
</feature>
<dbReference type="SUPFAM" id="SSF51735">
    <property type="entry name" value="NAD(P)-binding Rossmann-fold domains"/>
    <property type="match status" value="1"/>
</dbReference>
<dbReference type="InterPro" id="IPR013154">
    <property type="entry name" value="ADH-like_N"/>
</dbReference>
<dbReference type="GeneID" id="25297043"/>
<dbReference type="AlphaFoldDB" id="A0A0D2FGU6"/>
<evidence type="ECO:0000259" key="2">
    <source>
        <dbReference type="SMART" id="SM00829"/>
    </source>
</evidence>
<dbReference type="PROSITE" id="PS01162">
    <property type="entry name" value="QOR_ZETA_CRYSTAL"/>
    <property type="match status" value="1"/>
</dbReference>
<dbReference type="InterPro" id="IPR020843">
    <property type="entry name" value="ER"/>
</dbReference>
<name>A0A0D2FGU6_9EURO</name>
<dbReference type="InterPro" id="IPR036291">
    <property type="entry name" value="NAD(P)-bd_dom_sf"/>
</dbReference>
<keyword evidence="4" id="KW-1185">Reference proteome</keyword>
<dbReference type="Pfam" id="PF08240">
    <property type="entry name" value="ADH_N"/>
    <property type="match status" value="1"/>
</dbReference>
<evidence type="ECO:0000313" key="3">
    <source>
        <dbReference type="EMBL" id="KIX01247.1"/>
    </source>
</evidence>
<protein>
    <recommendedName>
        <fullName evidence="2">Enoyl reductase (ER) domain-containing protein</fullName>
    </recommendedName>
</protein>
<evidence type="ECO:0000256" key="1">
    <source>
        <dbReference type="ARBA" id="ARBA00023002"/>
    </source>
</evidence>
<dbReference type="Proteomes" id="UP000053617">
    <property type="component" value="Unassembled WGS sequence"/>
</dbReference>
<dbReference type="SMART" id="SM00829">
    <property type="entry name" value="PKS_ER"/>
    <property type="match status" value="1"/>
</dbReference>
<dbReference type="GO" id="GO:0016491">
    <property type="term" value="F:oxidoreductase activity"/>
    <property type="evidence" value="ECO:0007669"/>
    <property type="project" value="UniProtKB-KW"/>
</dbReference>
<dbReference type="PANTHER" id="PTHR11695">
    <property type="entry name" value="ALCOHOL DEHYDROGENASE RELATED"/>
    <property type="match status" value="1"/>
</dbReference>
<dbReference type="InterPro" id="IPR050700">
    <property type="entry name" value="YIM1/Zinc_Alcohol_DH_Fams"/>
</dbReference>
<dbReference type="InterPro" id="IPR011032">
    <property type="entry name" value="GroES-like_sf"/>
</dbReference>
<dbReference type="VEuPathDB" id="FungiDB:Z518_08972"/>
<dbReference type="SUPFAM" id="SSF50129">
    <property type="entry name" value="GroES-like"/>
    <property type="match status" value="1"/>
</dbReference>
<dbReference type="GO" id="GO:0005739">
    <property type="term" value="C:mitochondrion"/>
    <property type="evidence" value="ECO:0007669"/>
    <property type="project" value="TreeGrafter"/>
</dbReference>
<proteinExistence type="predicted"/>
<dbReference type="InterPro" id="IPR002364">
    <property type="entry name" value="Quin_OxRdtase/zeta-crystal_CS"/>
</dbReference>
<dbReference type="PANTHER" id="PTHR11695:SF294">
    <property type="entry name" value="RETICULON-4-INTERACTING PROTEIN 1, MITOCHONDRIAL"/>
    <property type="match status" value="1"/>
</dbReference>
<dbReference type="GO" id="GO:0008270">
    <property type="term" value="F:zinc ion binding"/>
    <property type="evidence" value="ECO:0007669"/>
    <property type="project" value="InterPro"/>
</dbReference>
<dbReference type="Pfam" id="PF13602">
    <property type="entry name" value="ADH_zinc_N_2"/>
    <property type="match status" value="1"/>
</dbReference>
<sequence>MAQTMNAVRFYPPGGPEKLSYQTEPVPSPPWEKQVLIKVHGVGLIWPELYWPIYQSPAGDYVSHIPGHDFSGVVVAVGPGCEGRGIEVGAEVYGLTSRRNHEGAMAEFVKADVDQVVLKPRNLAFVEAAAIPLSALTAWQALFDHGKLKKGQRVLVTGGAGGTGVFATQFAKMFGAYVIATGSSARSREILEGYGVDEFIDYKATDLKSAVKDIDLVLECVGQTVLEQCFDVVRKEGTIVSIVTVNCKEEALKRGIDGKFFIVCMNAEQLNNITKMVEDGTIKPIIDATYPLEETRKAFEEASAGHVHGKAVIRVV</sequence>
<evidence type="ECO:0000313" key="4">
    <source>
        <dbReference type="Proteomes" id="UP000053617"/>
    </source>
</evidence>
<dbReference type="OrthoDB" id="3509362at2759"/>
<dbReference type="EMBL" id="KN847481">
    <property type="protein sequence ID" value="KIX01247.1"/>
    <property type="molecule type" value="Genomic_DNA"/>
</dbReference>
<dbReference type="STRING" id="1442369.A0A0D2FGU6"/>
<organism evidence="3 4">
    <name type="scientific">Rhinocladiella mackenziei CBS 650.93</name>
    <dbReference type="NCBI Taxonomy" id="1442369"/>
    <lineage>
        <taxon>Eukaryota</taxon>
        <taxon>Fungi</taxon>
        <taxon>Dikarya</taxon>
        <taxon>Ascomycota</taxon>
        <taxon>Pezizomycotina</taxon>
        <taxon>Eurotiomycetes</taxon>
        <taxon>Chaetothyriomycetidae</taxon>
        <taxon>Chaetothyriales</taxon>
        <taxon>Herpotrichiellaceae</taxon>
        <taxon>Rhinocladiella</taxon>
    </lineage>
</organism>